<dbReference type="InterPro" id="IPR017853">
    <property type="entry name" value="GH"/>
</dbReference>
<reference evidence="3" key="1">
    <citation type="submission" date="2022-12" db="EMBL/GenBank/DDBJ databases">
        <title>Gycomyces niveus sp.nov.,a novel actinomycete isolated from soil in Shouguan.</title>
        <authorList>
            <person name="Yang X."/>
        </authorList>
    </citation>
    <scope>NUCLEOTIDE SEQUENCE</scope>
    <source>
        <strain evidence="3">NEAU-A15</strain>
    </source>
</reference>
<gene>
    <name evidence="3" type="ORF">O1R50_17435</name>
</gene>
<keyword evidence="1" id="KW-0732">Signal</keyword>
<dbReference type="AlphaFoldDB" id="A0A9X3PF18"/>
<evidence type="ECO:0000313" key="4">
    <source>
        <dbReference type="Proteomes" id="UP001146067"/>
    </source>
</evidence>
<feature type="signal peptide" evidence="1">
    <location>
        <begin position="1"/>
        <end position="36"/>
    </location>
</feature>
<evidence type="ECO:0000313" key="3">
    <source>
        <dbReference type="EMBL" id="MDA1361414.1"/>
    </source>
</evidence>
<dbReference type="SMART" id="SM00458">
    <property type="entry name" value="RICIN"/>
    <property type="match status" value="1"/>
</dbReference>
<accession>A0A9X3PF18</accession>
<evidence type="ECO:0000256" key="1">
    <source>
        <dbReference type="SAM" id="SignalP"/>
    </source>
</evidence>
<dbReference type="Gene3D" id="3.20.20.80">
    <property type="entry name" value="Glycosidases"/>
    <property type="match status" value="1"/>
</dbReference>
<dbReference type="RefSeq" id="WP_270111416.1">
    <property type="nucleotide sequence ID" value="NZ_JAPZVP010000014.1"/>
</dbReference>
<dbReference type="Pfam" id="PF00652">
    <property type="entry name" value="Ricin_B_lectin"/>
    <property type="match status" value="1"/>
</dbReference>
<dbReference type="PROSITE" id="PS50231">
    <property type="entry name" value="RICIN_B_LECTIN"/>
    <property type="match status" value="1"/>
</dbReference>
<dbReference type="InterPro" id="IPR035992">
    <property type="entry name" value="Ricin_B-like_lectins"/>
</dbReference>
<dbReference type="EMBL" id="JAPZVP010000014">
    <property type="protein sequence ID" value="MDA1361414.1"/>
    <property type="molecule type" value="Genomic_DNA"/>
</dbReference>
<proteinExistence type="predicted"/>
<dbReference type="Proteomes" id="UP001146067">
    <property type="component" value="Unassembled WGS sequence"/>
</dbReference>
<dbReference type="InterPro" id="IPR000772">
    <property type="entry name" value="Ricin_B_lectin"/>
</dbReference>
<sequence length="601" mass="63917">MRLRALTSRGRGTAALLLAFLMVLSAQLLAPQAAQAQTGLTVNLASNAGPSTGVGLGFLYGVNADGSQPPASLLDPLRMNAFRGGGHVSRGWIEDGYRNGQATQAVLSSITSQARRFTAAPYNAQYQAILSDMYGAYGGQGANTMYPCDNGNCSNWVTFLETVVGQLRDTGLPISYDIWNEPDIDIFWTRGVNSPQYFQMWDTAVRTIQRVDPDAEIVGPSFAYTPDRRPEQWRTFLSHVKAAGTLPDMIANHTLGNVDDPVAVGDSTLAALSANGIPALPLSANEYQPQNMQTANVTAWYLARFAQSDYDNAIRGNWFCCLAPNLTGLLTQTGSTWSPTGNWWVMKSYADMTGTLLQTSGQVNGTAISASKDEAARRAVAVLGNINGATGSTSVTFNGLASVPWLTEGGNVHVTVNRIPEAAPLSAPQVVYSQDVSTASGSITVPFSIQNARDAYSVYLTPATGGGGGDTGQLRSAASGRCLDVPNSTTTAGTRVQIWDCHSGINQQWALSDSGELSVYSGESRRCLDAYENQTTAGTPVIIWNCHGGANQRWSLQADGTVRNSLSGLCLDVNGAATANGTQAVLWTCHGRSNQQWTLGR</sequence>
<name>A0A9X3PF18_9ACTN</name>
<keyword evidence="4" id="KW-1185">Reference proteome</keyword>
<dbReference type="CDD" id="cd23418">
    <property type="entry name" value="beta-trefoil_Ricin_XLN-like"/>
    <property type="match status" value="1"/>
</dbReference>
<organism evidence="3 4">
    <name type="scientific">Glycomyces luteolus</name>
    <dbReference type="NCBI Taxonomy" id="2670330"/>
    <lineage>
        <taxon>Bacteria</taxon>
        <taxon>Bacillati</taxon>
        <taxon>Actinomycetota</taxon>
        <taxon>Actinomycetes</taxon>
        <taxon>Glycomycetales</taxon>
        <taxon>Glycomycetaceae</taxon>
        <taxon>Glycomyces</taxon>
    </lineage>
</organism>
<protein>
    <submittedName>
        <fullName evidence="3">Ricin-type beta-trefoil lectin domain protein</fullName>
    </submittedName>
</protein>
<dbReference type="SUPFAM" id="SSF51445">
    <property type="entry name" value="(Trans)glycosidases"/>
    <property type="match status" value="1"/>
</dbReference>
<dbReference type="Gene3D" id="2.80.10.50">
    <property type="match status" value="2"/>
</dbReference>
<dbReference type="SUPFAM" id="SSF50370">
    <property type="entry name" value="Ricin B-like lectins"/>
    <property type="match status" value="1"/>
</dbReference>
<evidence type="ECO:0000259" key="2">
    <source>
        <dbReference type="SMART" id="SM00458"/>
    </source>
</evidence>
<comment type="caution">
    <text evidence="3">The sequence shown here is derived from an EMBL/GenBank/DDBJ whole genome shotgun (WGS) entry which is preliminary data.</text>
</comment>
<feature type="chain" id="PRO_5040882390" evidence="1">
    <location>
        <begin position="37"/>
        <end position="601"/>
    </location>
</feature>
<feature type="domain" description="Ricin B lectin" evidence="2">
    <location>
        <begin position="471"/>
        <end position="600"/>
    </location>
</feature>